<evidence type="ECO:0000256" key="3">
    <source>
        <dbReference type="ARBA" id="ARBA00023315"/>
    </source>
</evidence>
<accession>A0A9R1W764</accession>
<dbReference type="PANTHER" id="PTHR31623">
    <property type="entry name" value="F21J9.9"/>
    <property type="match status" value="1"/>
</dbReference>
<reference evidence="4 5" key="1">
    <citation type="journal article" date="2017" name="Nat. Commun.">
        <title>Genome assembly with in vitro proximity ligation data and whole-genome triplication in lettuce.</title>
        <authorList>
            <person name="Reyes-Chin-Wo S."/>
            <person name="Wang Z."/>
            <person name="Yang X."/>
            <person name="Kozik A."/>
            <person name="Arikit S."/>
            <person name="Song C."/>
            <person name="Xia L."/>
            <person name="Froenicke L."/>
            <person name="Lavelle D.O."/>
            <person name="Truco M.J."/>
            <person name="Xia R."/>
            <person name="Zhu S."/>
            <person name="Xu C."/>
            <person name="Xu H."/>
            <person name="Xu X."/>
            <person name="Cox K."/>
            <person name="Korf I."/>
            <person name="Meyers B.C."/>
            <person name="Michelmore R.W."/>
        </authorList>
    </citation>
    <scope>NUCLEOTIDE SEQUENCE [LARGE SCALE GENOMIC DNA]</scope>
    <source>
        <strain evidence="5">cv. Salinas</strain>
        <tissue evidence="4">Seedlings</tissue>
    </source>
</reference>
<evidence type="ECO:0000256" key="2">
    <source>
        <dbReference type="ARBA" id="ARBA00022679"/>
    </source>
</evidence>
<proteinExistence type="inferred from homology"/>
<comment type="similarity">
    <text evidence="1">Belongs to the plant acyltransferase family.</text>
</comment>
<keyword evidence="5" id="KW-1185">Reference proteome</keyword>
<dbReference type="EMBL" id="NBSK02000003">
    <property type="protein sequence ID" value="KAJ0218433.1"/>
    <property type="molecule type" value="Genomic_DNA"/>
</dbReference>
<dbReference type="InterPro" id="IPR023213">
    <property type="entry name" value="CAT-like_dom_sf"/>
</dbReference>
<sequence length="427" mass="47350">MRTIMAKLQRFGRIRQLHTIISQEIIRPASPTPPHLRTHNLSLLDQFAAHIHMPIVFFYPNYNNGNPNILKKSLSQCLTQYYPFAGRFPGPHASHINCNDEGVEFLEASIDTRLDDFILQKEKEEILDQLIPSVHNTSPNLVEVQLNHFAGGGAAVAVSISHKVADGFTMVNFFNHWATVSRGGSPINPSFISSAISNTEMPEFELKSIEKLNYARKRLVFPNAKLNELKNKVNAMAATPMNPTRVELVTSLLFKCAAGAATTKSGSSKPTNLFHTVNLRSKIIKNCQEVAAGNISTMVIANMADSGAIKLNEVIAKLRNGIMELEGLRDVQEAAGNLLGRLSMLAGDHETRAYTCSSLCSFPLYELDFGWGKPLEIMVRFPDVNDSCILLMDTPSRDGIEALVRLQKEEMAILEKDQSLLAYVEDI</sequence>
<keyword evidence="3" id="KW-0012">Acyltransferase</keyword>
<name>A0A9R1W764_LACSA</name>
<keyword evidence="2" id="KW-0808">Transferase</keyword>
<dbReference type="AlphaFoldDB" id="A0A9R1W764"/>
<gene>
    <name evidence="4" type="ORF">LSAT_V11C300122690</name>
</gene>
<dbReference type="GO" id="GO:0016746">
    <property type="term" value="F:acyltransferase activity"/>
    <property type="evidence" value="ECO:0007669"/>
    <property type="project" value="UniProtKB-KW"/>
</dbReference>
<evidence type="ECO:0000313" key="4">
    <source>
        <dbReference type="EMBL" id="KAJ0218433.1"/>
    </source>
</evidence>
<evidence type="ECO:0000313" key="5">
    <source>
        <dbReference type="Proteomes" id="UP000235145"/>
    </source>
</evidence>
<dbReference type="PANTHER" id="PTHR31623:SF92">
    <property type="entry name" value="VINORINE SYNTHASE"/>
    <property type="match status" value="1"/>
</dbReference>
<dbReference type="Gene3D" id="3.30.559.10">
    <property type="entry name" value="Chloramphenicol acetyltransferase-like domain"/>
    <property type="match status" value="2"/>
</dbReference>
<protein>
    <submittedName>
        <fullName evidence="4">Uncharacterized protein</fullName>
    </submittedName>
</protein>
<dbReference type="Gramene" id="rna-gnl|WGS:NBSK|LSAT_3X56201_mrna">
    <property type="protein sequence ID" value="cds-PLY75763.1"/>
    <property type="gene ID" value="gene-LSAT_3X56201"/>
</dbReference>
<dbReference type="Pfam" id="PF02458">
    <property type="entry name" value="Transferase"/>
    <property type="match status" value="1"/>
</dbReference>
<dbReference type="OrthoDB" id="671439at2759"/>
<comment type="caution">
    <text evidence="4">The sequence shown here is derived from an EMBL/GenBank/DDBJ whole genome shotgun (WGS) entry which is preliminary data.</text>
</comment>
<dbReference type="Proteomes" id="UP000235145">
    <property type="component" value="Unassembled WGS sequence"/>
</dbReference>
<organism evidence="4 5">
    <name type="scientific">Lactuca sativa</name>
    <name type="common">Garden lettuce</name>
    <dbReference type="NCBI Taxonomy" id="4236"/>
    <lineage>
        <taxon>Eukaryota</taxon>
        <taxon>Viridiplantae</taxon>
        <taxon>Streptophyta</taxon>
        <taxon>Embryophyta</taxon>
        <taxon>Tracheophyta</taxon>
        <taxon>Spermatophyta</taxon>
        <taxon>Magnoliopsida</taxon>
        <taxon>eudicotyledons</taxon>
        <taxon>Gunneridae</taxon>
        <taxon>Pentapetalae</taxon>
        <taxon>asterids</taxon>
        <taxon>campanulids</taxon>
        <taxon>Asterales</taxon>
        <taxon>Asteraceae</taxon>
        <taxon>Cichorioideae</taxon>
        <taxon>Cichorieae</taxon>
        <taxon>Lactucinae</taxon>
        <taxon>Lactuca</taxon>
    </lineage>
</organism>
<evidence type="ECO:0000256" key="1">
    <source>
        <dbReference type="ARBA" id="ARBA00009861"/>
    </source>
</evidence>